<gene>
    <name evidence="1" type="ORF">TM49_07755</name>
</gene>
<dbReference type="AlphaFoldDB" id="A0A0D5LN00"/>
<reference evidence="1 2" key="1">
    <citation type="journal article" date="2015" name="Genome Announc.">
        <title>Complete genome sequence of Martelella endophytica YC6887, which has antifungal activity associated with a halophyte.</title>
        <authorList>
            <person name="Khan A."/>
            <person name="Khan H."/>
            <person name="Chung E.J."/>
            <person name="Hossain M.T."/>
            <person name="Chung Y.R."/>
        </authorList>
    </citation>
    <scope>NUCLEOTIDE SEQUENCE [LARGE SCALE GENOMIC DNA]</scope>
    <source>
        <strain evidence="1">YC6887</strain>
    </source>
</reference>
<dbReference type="PATRIC" id="fig|1486262.3.peg.1599"/>
<accession>A0A0D5LN00</accession>
<dbReference type="EMBL" id="CP010803">
    <property type="protein sequence ID" value="AJY45594.1"/>
    <property type="molecule type" value="Genomic_DNA"/>
</dbReference>
<dbReference type="Proteomes" id="UP000032611">
    <property type="component" value="Chromosome"/>
</dbReference>
<proteinExistence type="predicted"/>
<organism evidence="1 2">
    <name type="scientific">Martelella endophytica</name>
    <dbReference type="NCBI Taxonomy" id="1486262"/>
    <lineage>
        <taxon>Bacteria</taxon>
        <taxon>Pseudomonadati</taxon>
        <taxon>Pseudomonadota</taxon>
        <taxon>Alphaproteobacteria</taxon>
        <taxon>Hyphomicrobiales</taxon>
        <taxon>Aurantimonadaceae</taxon>
        <taxon>Martelella</taxon>
    </lineage>
</organism>
<evidence type="ECO:0000313" key="1">
    <source>
        <dbReference type="EMBL" id="AJY45594.1"/>
    </source>
</evidence>
<name>A0A0D5LN00_MAREN</name>
<dbReference type="HOGENOM" id="CLU_1852785_0_0_5"/>
<keyword evidence="2" id="KW-1185">Reference proteome</keyword>
<dbReference type="KEGG" id="mey:TM49_07755"/>
<evidence type="ECO:0000313" key="2">
    <source>
        <dbReference type="Proteomes" id="UP000032611"/>
    </source>
</evidence>
<protein>
    <submittedName>
        <fullName evidence="1">Uncharacterized protein</fullName>
    </submittedName>
</protein>
<sequence>MARIKRDAYEEAGNELWGAFLRGDDRGRAGARYRAAVARARALGFTYRSAADLVASETGDQIMARLDALSMSPPKSMDATALMGLEVRPRARFSEAFELYLALLSALSRRINNNNPFDNLILPRQDNFAATAVFRRMA</sequence>